<evidence type="ECO:0000313" key="2">
    <source>
        <dbReference type="Proteomes" id="UP000805193"/>
    </source>
</evidence>
<reference evidence="1 2" key="1">
    <citation type="journal article" date="2020" name="Cell">
        <title>Large-Scale Comparative Analyses of Tick Genomes Elucidate Their Genetic Diversity and Vector Capacities.</title>
        <authorList>
            <consortium name="Tick Genome and Microbiome Consortium (TIGMIC)"/>
            <person name="Jia N."/>
            <person name="Wang J."/>
            <person name="Shi W."/>
            <person name="Du L."/>
            <person name="Sun Y."/>
            <person name="Zhan W."/>
            <person name="Jiang J.F."/>
            <person name="Wang Q."/>
            <person name="Zhang B."/>
            <person name="Ji P."/>
            <person name="Bell-Sakyi L."/>
            <person name="Cui X.M."/>
            <person name="Yuan T.T."/>
            <person name="Jiang B.G."/>
            <person name="Yang W.F."/>
            <person name="Lam T.T."/>
            <person name="Chang Q.C."/>
            <person name="Ding S.J."/>
            <person name="Wang X.J."/>
            <person name="Zhu J.G."/>
            <person name="Ruan X.D."/>
            <person name="Zhao L."/>
            <person name="Wei J.T."/>
            <person name="Ye R.Z."/>
            <person name="Que T.C."/>
            <person name="Du C.H."/>
            <person name="Zhou Y.H."/>
            <person name="Cheng J.X."/>
            <person name="Dai P.F."/>
            <person name="Guo W.B."/>
            <person name="Han X.H."/>
            <person name="Huang E.J."/>
            <person name="Li L.F."/>
            <person name="Wei W."/>
            <person name="Gao Y.C."/>
            <person name="Liu J.Z."/>
            <person name="Shao H.Z."/>
            <person name="Wang X."/>
            <person name="Wang C.C."/>
            <person name="Yang T.C."/>
            <person name="Huo Q.B."/>
            <person name="Li W."/>
            <person name="Chen H.Y."/>
            <person name="Chen S.E."/>
            <person name="Zhou L.G."/>
            <person name="Ni X.B."/>
            <person name="Tian J.H."/>
            <person name="Sheng Y."/>
            <person name="Liu T."/>
            <person name="Pan Y.S."/>
            <person name="Xia L.Y."/>
            <person name="Li J."/>
            <person name="Zhao F."/>
            <person name="Cao W.C."/>
        </authorList>
    </citation>
    <scope>NUCLEOTIDE SEQUENCE [LARGE SCALE GENOMIC DNA]</scope>
    <source>
        <strain evidence="1">Iper-2018</strain>
    </source>
</reference>
<dbReference type="Proteomes" id="UP000805193">
    <property type="component" value="Unassembled WGS sequence"/>
</dbReference>
<gene>
    <name evidence="1" type="ORF">HPB47_000504</name>
</gene>
<name>A0AC60PRI5_IXOPE</name>
<dbReference type="EMBL" id="JABSTQ010010062">
    <property type="protein sequence ID" value="KAG0423718.1"/>
    <property type="molecule type" value="Genomic_DNA"/>
</dbReference>
<accession>A0AC60PRI5</accession>
<keyword evidence="2" id="KW-1185">Reference proteome</keyword>
<comment type="caution">
    <text evidence="1">The sequence shown here is derived from an EMBL/GenBank/DDBJ whole genome shotgun (WGS) entry which is preliminary data.</text>
</comment>
<protein>
    <submittedName>
        <fullName evidence="1">Uncharacterized protein</fullName>
    </submittedName>
</protein>
<evidence type="ECO:0000313" key="1">
    <source>
        <dbReference type="EMBL" id="KAG0423718.1"/>
    </source>
</evidence>
<sequence>MDGVHPDEQPSPAPLLVHVRATGTLLITRAVARVPKVPRGPREMASLRCVAAAPVRETHLRQVGHMKARRAGRLGGVTAGERPSPGSRGSVLPRCVLATGVPPSSCRGRRNKEAPGNFPGGFPVAIASSSIRGRLEPALIHRRPAWAPSVRGTLAAA</sequence>
<proteinExistence type="predicted"/>
<organism evidence="1 2">
    <name type="scientific">Ixodes persulcatus</name>
    <name type="common">Taiga tick</name>
    <dbReference type="NCBI Taxonomy" id="34615"/>
    <lineage>
        <taxon>Eukaryota</taxon>
        <taxon>Metazoa</taxon>
        <taxon>Ecdysozoa</taxon>
        <taxon>Arthropoda</taxon>
        <taxon>Chelicerata</taxon>
        <taxon>Arachnida</taxon>
        <taxon>Acari</taxon>
        <taxon>Parasitiformes</taxon>
        <taxon>Ixodida</taxon>
        <taxon>Ixodoidea</taxon>
        <taxon>Ixodidae</taxon>
        <taxon>Ixodinae</taxon>
        <taxon>Ixodes</taxon>
    </lineage>
</organism>